<accession>A0A1H8MFX7</accession>
<evidence type="ECO:0000256" key="1">
    <source>
        <dbReference type="SAM" id="MobiDB-lite"/>
    </source>
</evidence>
<feature type="compositionally biased region" description="Acidic residues" evidence="1">
    <location>
        <begin position="112"/>
        <end position="202"/>
    </location>
</feature>
<name>A0A1H8MFX7_9RHOB</name>
<reference evidence="2 3" key="1">
    <citation type="submission" date="2016-10" db="EMBL/GenBank/DDBJ databases">
        <authorList>
            <person name="de Groot N.N."/>
        </authorList>
    </citation>
    <scope>NUCLEOTIDE SEQUENCE [LARGE SCALE GENOMIC DNA]</scope>
    <source>
        <strain evidence="2 3">DSM 27842</strain>
    </source>
</reference>
<dbReference type="RefSeq" id="WP_245729302.1">
    <property type="nucleotide sequence ID" value="NZ_FODS01000002.1"/>
</dbReference>
<feature type="compositionally biased region" description="Basic and acidic residues" evidence="1">
    <location>
        <begin position="413"/>
        <end position="422"/>
    </location>
</feature>
<sequence>MVTNNKVLTVSYGTFSCTLEGFDESFETMKAIAEYFRDLAADDRYFGAEPPVPDAEMLTRIAEREISRKVEARTEHGAIVLRAGMAETPPAPMTPGVSAGEAEPEYGAVAEPEPELEPEAMAEAEPEPEVEPEAVAEAESEPEMEPEAVAEAEPEPEAEPEAVAEAEPEPEMEPEAVAEAEPEPEVEPEAVAEAEPEPEMEPEATAAKEEDDDNSIAAKLRRIRAVVSRAEAQSGEEYSEDEHAEDYASESQDIGATGAAVRAPIDDLGDDNSAMDIVETRDFEDETATAAPVRARVIRMKRADFERAVATGLLDESAADAAENTAPPAPDSTEATSLSPEEEADLMAELAEVEAELDTGPEDESADLRDDADDAPEDTAETSEMDEAAEADDETAPVDEEEATTQPAPRLPENSKEGDDLGRILAQTNRQLDEPESTRRRSAIAHLRAAVAATRAERRAGGEDAANKRDAAEPYRSDLAEVMRPARPSRPTREGRGETRRPDRDNSEASPLKLVAEQRVDTTQPQAPVRPRRVAAARPVPSEYESASASSFADYAESMGAEGLPDLLEAAAAYLSYVEGHDQFSRPMLMRLAREAHDADFNREDGLRSFGQLLRQNKIEKIAGGRFTVSEQIGYKPEDRAAG</sequence>
<feature type="compositionally biased region" description="Acidic residues" evidence="1">
    <location>
        <begin position="237"/>
        <end position="248"/>
    </location>
</feature>
<feature type="region of interest" description="Disordered" evidence="1">
    <location>
        <begin position="86"/>
        <end position="257"/>
    </location>
</feature>
<evidence type="ECO:0000313" key="3">
    <source>
        <dbReference type="Proteomes" id="UP000198893"/>
    </source>
</evidence>
<evidence type="ECO:0000313" key="2">
    <source>
        <dbReference type="EMBL" id="SEO16219.1"/>
    </source>
</evidence>
<keyword evidence="3" id="KW-1185">Reference proteome</keyword>
<protein>
    <recommendedName>
        <fullName evidence="4">Chemotaxis protein CheA</fullName>
    </recommendedName>
</protein>
<dbReference type="PROSITE" id="PS51257">
    <property type="entry name" value="PROKAR_LIPOPROTEIN"/>
    <property type="match status" value="1"/>
</dbReference>
<organism evidence="2 3">
    <name type="scientific">Salinihabitans flavidus</name>
    <dbReference type="NCBI Taxonomy" id="569882"/>
    <lineage>
        <taxon>Bacteria</taxon>
        <taxon>Pseudomonadati</taxon>
        <taxon>Pseudomonadota</taxon>
        <taxon>Alphaproteobacteria</taxon>
        <taxon>Rhodobacterales</taxon>
        <taxon>Roseobacteraceae</taxon>
        <taxon>Salinihabitans</taxon>
    </lineage>
</organism>
<feature type="compositionally biased region" description="Low complexity" evidence="1">
    <location>
        <begin position="315"/>
        <end position="326"/>
    </location>
</feature>
<feature type="compositionally biased region" description="Low complexity" evidence="1">
    <location>
        <begin position="444"/>
        <end position="454"/>
    </location>
</feature>
<dbReference type="STRING" id="569882.SAMN04490248_10266"/>
<gene>
    <name evidence="2" type="ORF">SAMN04490248_10266</name>
</gene>
<dbReference type="Proteomes" id="UP000198893">
    <property type="component" value="Unassembled WGS sequence"/>
</dbReference>
<feature type="region of interest" description="Disordered" evidence="1">
    <location>
        <begin position="314"/>
        <end position="547"/>
    </location>
</feature>
<feature type="compositionally biased region" description="Basic and acidic residues" evidence="1">
    <location>
        <begin position="491"/>
        <end position="507"/>
    </location>
</feature>
<dbReference type="EMBL" id="FODS01000002">
    <property type="protein sequence ID" value="SEO16219.1"/>
    <property type="molecule type" value="Genomic_DNA"/>
</dbReference>
<dbReference type="AlphaFoldDB" id="A0A1H8MFX7"/>
<proteinExistence type="predicted"/>
<feature type="compositionally biased region" description="Acidic residues" evidence="1">
    <location>
        <begin position="340"/>
        <end position="403"/>
    </location>
</feature>
<evidence type="ECO:0008006" key="4">
    <source>
        <dbReference type="Google" id="ProtNLM"/>
    </source>
</evidence>
<feature type="compositionally biased region" description="Low complexity" evidence="1">
    <location>
        <begin position="536"/>
        <end position="547"/>
    </location>
</feature>
<feature type="compositionally biased region" description="Basic and acidic residues" evidence="1">
    <location>
        <begin position="455"/>
        <end position="481"/>
    </location>
</feature>